<keyword evidence="1" id="KW-0812">Transmembrane</keyword>
<dbReference type="PANTHER" id="PTHR37305:SF1">
    <property type="entry name" value="MEMBRANE PROTEIN"/>
    <property type="match status" value="1"/>
</dbReference>
<dbReference type="AlphaFoldDB" id="A0A4R5K4N8"/>
<protein>
    <recommendedName>
        <fullName evidence="4">ABC transporter permease</fullName>
    </recommendedName>
</protein>
<feature type="transmembrane region" description="Helical" evidence="1">
    <location>
        <begin position="20"/>
        <end position="39"/>
    </location>
</feature>
<evidence type="ECO:0000256" key="1">
    <source>
        <dbReference type="SAM" id="Phobius"/>
    </source>
</evidence>
<dbReference type="PANTHER" id="PTHR37305">
    <property type="entry name" value="INTEGRAL MEMBRANE PROTEIN-RELATED"/>
    <property type="match status" value="1"/>
</dbReference>
<evidence type="ECO:0008006" key="4">
    <source>
        <dbReference type="Google" id="ProtNLM"/>
    </source>
</evidence>
<comment type="caution">
    <text evidence="2">The sequence shown here is derived from an EMBL/GenBank/DDBJ whole genome shotgun (WGS) entry which is preliminary data.</text>
</comment>
<keyword evidence="1" id="KW-1133">Transmembrane helix</keyword>
<keyword evidence="3" id="KW-1185">Reference proteome</keyword>
<dbReference type="Pfam" id="PF12730">
    <property type="entry name" value="ABC2_membrane_4"/>
    <property type="match status" value="1"/>
</dbReference>
<dbReference type="EMBL" id="SMRU01000060">
    <property type="protein sequence ID" value="TDF86741.1"/>
    <property type="molecule type" value="Genomic_DNA"/>
</dbReference>
<evidence type="ECO:0000313" key="3">
    <source>
        <dbReference type="Proteomes" id="UP000295511"/>
    </source>
</evidence>
<dbReference type="OrthoDB" id="5192880at2"/>
<feature type="transmembrane region" description="Helical" evidence="1">
    <location>
        <begin position="158"/>
        <end position="180"/>
    </location>
</feature>
<name>A0A4R5K4N8_9MICC</name>
<feature type="transmembrane region" description="Helical" evidence="1">
    <location>
        <begin position="187"/>
        <end position="209"/>
    </location>
</feature>
<feature type="transmembrane region" description="Helical" evidence="1">
    <location>
        <begin position="240"/>
        <end position="262"/>
    </location>
</feature>
<accession>A0A4R5K4N8</accession>
<feature type="transmembrane region" description="Helical" evidence="1">
    <location>
        <begin position="114"/>
        <end position="138"/>
    </location>
</feature>
<feature type="transmembrane region" description="Helical" evidence="1">
    <location>
        <begin position="74"/>
        <end position="93"/>
    </location>
</feature>
<evidence type="ECO:0000313" key="2">
    <source>
        <dbReference type="EMBL" id="TDF86741.1"/>
    </source>
</evidence>
<dbReference type="RefSeq" id="WP_133207047.1">
    <property type="nucleotide sequence ID" value="NZ_SMRU01000060.1"/>
</dbReference>
<organism evidence="2 3">
    <name type="scientific">Arthrobacter terricola</name>
    <dbReference type="NCBI Taxonomy" id="2547396"/>
    <lineage>
        <taxon>Bacteria</taxon>
        <taxon>Bacillati</taxon>
        <taxon>Actinomycetota</taxon>
        <taxon>Actinomycetes</taxon>
        <taxon>Micrococcales</taxon>
        <taxon>Micrococcaceae</taxon>
        <taxon>Arthrobacter</taxon>
    </lineage>
</organism>
<sequence length="269" mass="28303">MTSVIRAFGSEVLKFRRWSVLAGTGAMVLVSTFIAYLTFHQIASGATGKEMTGLIEAFRTPQGLVAVIGQARSVIIAIALIMVAANLASEWTLGTLRNLLVLQPHRLRWLAGKMLALVLFVLLSMLLTLVVSGAFILILAPGQGIRTEAWTSADGLGIFVEFLGNEALCLVGISALGMLVAVLTRSVVTAVGVGLAYILVLEGIIAVVAPEVSQWFPGRVFNTIVGATVPMVGPTPLQGYPAALGAALLWIVGLVVVSAIVFPRQDVKA</sequence>
<gene>
    <name evidence="2" type="ORF">E1809_25550</name>
</gene>
<proteinExistence type="predicted"/>
<reference evidence="2 3" key="1">
    <citation type="submission" date="2019-03" db="EMBL/GenBank/DDBJ databases">
        <title>Whole genome sequence of Arthrobacter sp JH1-1.</title>
        <authorList>
            <person name="Trinh H.N."/>
        </authorList>
    </citation>
    <scope>NUCLEOTIDE SEQUENCE [LARGE SCALE GENOMIC DNA]</scope>
    <source>
        <strain evidence="2 3">JH1-1</strain>
    </source>
</reference>
<keyword evidence="1" id="KW-0472">Membrane</keyword>
<dbReference type="Proteomes" id="UP000295511">
    <property type="component" value="Unassembled WGS sequence"/>
</dbReference>